<dbReference type="SUPFAM" id="SSF55186">
    <property type="entry name" value="ThrRS/AlaRS common domain"/>
    <property type="match status" value="1"/>
</dbReference>
<protein>
    <submittedName>
        <fullName evidence="3">Ser-tRNA(Ala) deacylase AlaX</fullName>
    </submittedName>
</protein>
<feature type="region of interest" description="Disordered" evidence="2">
    <location>
        <begin position="287"/>
        <end position="331"/>
    </location>
</feature>
<evidence type="ECO:0000256" key="2">
    <source>
        <dbReference type="SAM" id="MobiDB-lite"/>
    </source>
</evidence>
<feature type="coiled-coil region" evidence="1">
    <location>
        <begin position="357"/>
        <end position="384"/>
    </location>
</feature>
<feature type="compositionally biased region" description="Basic and acidic residues" evidence="2">
    <location>
        <begin position="313"/>
        <end position="331"/>
    </location>
</feature>
<dbReference type="RefSeq" id="WP_205051331.1">
    <property type="nucleotide sequence ID" value="NZ_JAFBDH010000001.1"/>
</dbReference>
<proteinExistence type="predicted"/>
<dbReference type="InterPro" id="IPR018163">
    <property type="entry name" value="Thr/Ala-tRNA-synth_IIc_edit"/>
</dbReference>
<organism evidence="3 4">
    <name type="scientific">Peptoniphilus gorbachii</name>
    <dbReference type="NCBI Taxonomy" id="411567"/>
    <lineage>
        <taxon>Bacteria</taxon>
        <taxon>Bacillati</taxon>
        <taxon>Bacillota</taxon>
        <taxon>Tissierellia</taxon>
        <taxon>Tissierellales</taxon>
        <taxon>Peptoniphilaceae</taxon>
        <taxon>Peptoniphilus</taxon>
    </lineage>
</organism>
<keyword evidence="1" id="KW-0175">Coiled coil</keyword>
<dbReference type="Proteomes" id="UP000720595">
    <property type="component" value="Unassembled WGS sequence"/>
</dbReference>
<evidence type="ECO:0000256" key="1">
    <source>
        <dbReference type="SAM" id="Coils"/>
    </source>
</evidence>
<evidence type="ECO:0000313" key="3">
    <source>
        <dbReference type="EMBL" id="MBM7549637.1"/>
    </source>
</evidence>
<gene>
    <name evidence="3" type="ORF">JOD41_000352</name>
</gene>
<dbReference type="EMBL" id="JAFBDH010000001">
    <property type="protein sequence ID" value="MBM7549637.1"/>
    <property type="molecule type" value="Genomic_DNA"/>
</dbReference>
<sequence>MNSKYKNSYKKNYKLEIIDKINRDGITYGKLENPPFFTGSEKLLADDIKINGEDPVFLSGNKNYFKIDENKNEVEIEINWKNRLLMMQENLGNALVRYFLSSNTNSEILNYKVEKNSSYIDIAAKDFKFMTVKNIESLVNYAIFSNLSIENFEEHIKIERLAEISYEGPSLKRTGEIGMVFISSVDKVNSFIRLSIVSGENAYRLARNSLNLLDNMKMYLNSDSIENVFSDVKKLKAKNFSDREKMPEKEKIHEAEELPKEDRKYELPKNLCLENFDKKENTKEIEKISQSGKVTEKAKNSEVENSSLLEKGSLSHENFHDNKKNQESKKVLEDTKFNEEAKKEKYDSKFFHEKYKLESFKNLNKKFENKKDEGENKIEYQQKNKIDVKKINDEEKEDKEIKNKLSQNKSINSSEKPPIFYEAVESFKRFSTEVSGINYIYKVLEDVNLKELREISSYILKDDNFIQIYGLKNGNRSKIIILRSMNLNFDLKKIFEKLKDHFDFKGTGNMYTLDLECKEKDITRIMESFLIEIKREVK</sequence>
<keyword evidence="4" id="KW-1185">Reference proteome</keyword>
<reference evidence="3 4" key="1">
    <citation type="submission" date="2021-01" db="EMBL/GenBank/DDBJ databases">
        <title>Genomic Encyclopedia of Type Strains, Phase IV (KMG-IV): sequencing the most valuable type-strain genomes for metagenomic binning, comparative biology and taxonomic classification.</title>
        <authorList>
            <person name="Goeker M."/>
        </authorList>
    </citation>
    <scope>NUCLEOTIDE SEQUENCE [LARGE SCALE GENOMIC DNA]</scope>
    <source>
        <strain evidence="3 4">DSM 21461</strain>
    </source>
</reference>
<comment type="caution">
    <text evidence="3">The sequence shown here is derived from an EMBL/GenBank/DDBJ whole genome shotgun (WGS) entry which is preliminary data.</text>
</comment>
<name>A0ABS2MHY1_9FIRM</name>
<accession>A0ABS2MHY1</accession>
<evidence type="ECO:0000313" key="4">
    <source>
        <dbReference type="Proteomes" id="UP000720595"/>
    </source>
</evidence>